<sequence>MIVFQAAFLLLLATQAVLVVRHGRGWRLESAVTAGFALAFLLLPPGGGWNLMETAVRVYVAVGVAPLVEKALRKAGTPRKALDDPRSPRFWAAAAACVLLAALVARVPL</sequence>
<keyword evidence="1" id="KW-1133">Transmembrane helix</keyword>
<dbReference type="EMBL" id="JBIBSM010000008">
    <property type="protein sequence ID" value="MFF8277855.1"/>
    <property type="molecule type" value="Genomic_DNA"/>
</dbReference>
<feature type="transmembrane region" description="Helical" evidence="1">
    <location>
        <begin position="26"/>
        <end position="43"/>
    </location>
</feature>
<evidence type="ECO:0000256" key="1">
    <source>
        <dbReference type="SAM" id="Phobius"/>
    </source>
</evidence>
<protein>
    <submittedName>
        <fullName evidence="2">Uncharacterized protein</fullName>
    </submittedName>
</protein>
<reference evidence="2 3" key="1">
    <citation type="submission" date="2024-10" db="EMBL/GenBank/DDBJ databases">
        <title>The Natural Products Discovery Center: Release of the First 8490 Sequenced Strains for Exploring Actinobacteria Biosynthetic Diversity.</title>
        <authorList>
            <person name="Kalkreuter E."/>
            <person name="Kautsar S.A."/>
            <person name="Yang D."/>
            <person name="Bader C.D."/>
            <person name="Teijaro C.N."/>
            <person name="Fluegel L."/>
            <person name="Davis C.M."/>
            <person name="Simpson J.R."/>
            <person name="Lauterbach L."/>
            <person name="Steele A.D."/>
            <person name="Gui C."/>
            <person name="Meng S."/>
            <person name="Li G."/>
            <person name="Viehrig K."/>
            <person name="Ye F."/>
            <person name="Su P."/>
            <person name="Kiefer A.F."/>
            <person name="Nichols A."/>
            <person name="Cepeda A.J."/>
            <person name="Yan W."/>
            <person name="Fan B."/>
            <person name="Jiang Y."/>
            <person name="Adhikari A."/>
            <person name="Zheng C.-J."/>
            <person name="Schuster L."/>
            <person name="Cowan T.M."/>
            <person name="Smanski M.J."/>
            <person name="Chevrette M.G."/>
            <person name="De Carvalho L.P.S."/>
            <person name="Shen B."/>
        </authorList>
    </citation>
    <scope>NUCLEOTIDE SEQUENCE [LARGE SCALE GENOMIC DNA]</scope>
    <source>
        <strain evidence="2 3">NPDC015755</strain>
    </source>
</reference>
<comment type="caution">
    <text evidence="2">The sequence shown here is derived from an EMBL/GenBank/DDBJ whole genome shotgun (WGS) entry which is preliminary data.</text>
</comment>
<keyword evidence="1" id="KW-0472">Membrane</keyword>
<proteinExistence type="predicted"/>
<gene>
    <name evidence="2" type="ORF">ACF05T_17360</name>
</gene>
<name>A0ABW6YE35_9ACTN</name>
<keyword evidence="3" id="KW-1185">Reference proteome</keyword>
<feature type="transmembrane region" description="Helical" evidence="1">
    <location>
        <begin position="90"/>
        <end position="107"/>
    </location>
</feature>
<keyword evidence="1" id="KW-0812">Transmembrane</keyword>
<organism evidence="2 3">
    <name type="scientific">Streptomyces lateritius</name>
    <dbReference type="NCBI Taxonomy" id="67313"/>
    <lineage>
        <taxon>Bacteria</taxon>
        <taxon>Bacillati</taxon>
        <taxon>Actinomycetota</taxon>
        <taxon>Actinomycetes</taxon>
        <taxon>Kitasatosporales</taxon>
        <taxon>Streptomycetaceae</taxon>
        <taxon>Streptomyces</taxon>
    </lineage>
</organism>
<dbReference type="RefSeq" id="WP_391935073.1">
    <property type="nucleotide sequence ID" value="NZ_JBIBSM010000008.1"/>
</dbReference>
<evidence type="ECO:0000313" key="3">
    <source>
        <dbReference type="Proteomes" id="UP001603013"/>
    </source>
</evidence>
<evidence type="ECO:0000313" key="2">
    <source>
        <dbReference type="EMBL" id="MFF8277855.1"/>
    </source>
</evidence>
<accession>A0ABW6YE35</accession>
<dbReference type="Proteomes" id="UP001603013">
    <property type="component" value="Unassembled WGS sequence"/>
</dbReference>